<keyword evidence="3" id="KW-1185">Reference proteome</keyword>
<sequence length="79" mass="9192">MTIFMYPFDLRSDKMLLVEKVLSFILYGAAQACRDFLLNCTNNVLILFILFFDLLSIGNVWDRDPLLERNLLSKASSFH</sequence>
<dbReference type="EMBL" id="SUNJ01014391">
    <property type="protein sequence ID" value="TPP56515.1"/>
    <property type="molecule type" value="Genomic_DNA"/>
</dbReference>
<dbReference type="AlphaFoldDB" id="A0A504Y8N5"/>
<accession>A0A504Y8N5</accession>
<protein>
    <submittedName>
        <fullName evidence="2">Uncharacterized protein</fullName>
    </submittedName>
</protein>
<keyword evidence="1" id="KW-0812">Transmembrane</keyword>
<dbReference type="Proteomes" id="UP000316759">
    <property type="component" value="Unassembled WGS sequence"/>
</dbReference>
<evidence type="ECO:0000256" key="1">
    <source>
        <dbReference type="SAM" id="Phobius"/>
    </source>
</evidence>
<proteinExistence type="predicted"/>
<organism evidence="2 3">
    <name type="scientific">Fasciola gigantica</name>
    <name type="common">Giant liver fluke</name>
    <dbReference type="NCBI Taxonomy" id="46835"/>
    <lineage>
        <taxon>Eukaryota</taxon>
        <taxon>Metazoa</taxon>
        <taxon>Spiralia</taxon>
        <taxon>Lophotrochozoa</taxon>
        <taxon>Platyhelminthes</taxon>
        <taxon>Trematoda</taxon>
        <taxon>Digenea</taxon>
        <taxon>Plagiorchiida</taxon>
        <taxon>Echinostomata</taxon>
        <taxon>Echinostomatoidea</taxon>
        <taxon>Fasciolidae</taxon>
        <taxon>Fasciola</taxon>
    </lineage>
</organism>
<feature type="transmembrane region" description="Helical" evidence="1">
    <location>
        <begin position="42"/>
        <end position="61"/>
    </location>
</feature>
<comment type="caution">
    <text evidence="2">The sequence shown here is derived from an EMBL/GenBank/DDBJ whole genome shotgun (WGS) entry which is preliminary data.</text>
</comment>
<reference evidence="2 3" key="1">
    <citation type="submission" date="2019-04" db="EMBL/GenBank/DDBJ databases">
        <title>Annotation for the trematode Fasciola gigantica.</title>
        <authorList>
            <person name="Choi Y.-J."/>
        </authorList>
    </citation>
    <scope>NUCLEOTIDE SEQUENCE [LARGE SCALE GENOMIC DNA]</scope>
    <source>
        <strain evidence="2">Uganda_cow_1</strain>
    </source>
</reference>
<gene>
    <name evidence="2" type="ORF">FGIG_11849</name>
</gene>
<evidence type="ECO:0000313" key="2">
    <source>
        <dbReference type="EMBL" id="TPP56515.1"/>
    </source>
</evidence>
<evidence type="ECO:0000313" key="3">
    <source>
        <dbReference type="Proteomes" id="UP000316759"/>
    </source>
</evidence>
<keyword evidence="1" id="KW-1133">Transmembrane helix</keyword>
<keyword evidence="1" id="KW-0472">Membrane</keyword>
<name>A0A504Y8N5_FASGI</name>